<dbReference type="PROSITE" id="PS51725">
    <property type="entry name" value="ABM"/>
    <property type="match status" value="1"/>
</dbReference>
<reference evidence="3" key="1">
    <citation type="journal article" date="2019" name="Int. J. Syst. Evol. Microbiol.">
        <title>The Global Catalogue of Microorganisms (GCM) 10K type strain sequencing project: providing services to taxonomists for standard genome sequencing and annotation.</title>
        <authorList>
            <consortium name="The Broad Institute Genomics Platform"/>
            <consortium name="The Broad Institute Genome Sequencing Center for Infectious Disease"/>
            <person name="Wu L."/>
            <person name="Ma J."/>
        </authorList>
    </citation>
    <scope>NUCLEOTIDE SEQUENCE [LARGE SCALE GENOMIC DNA]</scope>
    <source>
        <strain evidence="3">KCTC 42586</strain>
    </source>
</reference>
<dbReference type="SUPFAM" id="SSF54909">
    <property type="entry name" value="Dimeric alpha+beta barrel"/>
    <property type="match status" value="1"/>
</dbReference>
<evidence type="ECO:0000313" key="3">
    <source>
        <dbReference type="Proteomes" id="UP001596263"/>
    </source>
</evidence>
<accession>A0ABW0CWX3</accession>
<evidence type="ECO:0000259" key="1">
    <source>
        <dbReference type="PROSITE" id="PS51725"/>
    </source>
</evidence>
<dbReference type="InterPro" id="IPR007138">
    <property type="entry name" value="ABM_dom"/>
</dbReference>
<comment type="caution">
    <text evidence="2">The sequence shown here is derived from an EMBL/GenBank/DDBJ whole genome shotgun (WGS) entry which is preliminary data.</text>
</comment>
<dbReference type="Gene3D" id="3.30.70.100">
    <property type="match status" value="1"/>
</dbReference>
<dbReference type="Pfam" id="PF03992">
    <property type="entry name" value="ABM"/>
    <property type="match status" value="1"/>
</dbReference>
<organism evidence="2 3">
    <name type="scientific">Streptomyces coerulescens</name>
    <dbReference type="NCBI Taxonomy" id="29304"/>
    <lineage>
        <taxon>Bacteria</taxon>
        <taxon>Bacillati</taxon>
        <taxon>Actinomycetota</taxon>
        <taxon>Actinomycetes</taxon>
        <taxon>Kitasatosporales</taxon>
        <taxon>Streptomycetaceae</taxon>
        <taxon>Streptomyces</taxon>
    </lineage>
</organism>
<name>A0ABW0CWX3_STRCD</name>
<evidence type="ECO:0000313" key="2">
    <source>
        <dbReference type="EMBL" id="MFC5220429.1"/>
    </source>
</evidence>
<keyword evidence="2" id="KW-0560">Oxidoreductase</keyword>
<gene>
    <name evidence="2" type="ORF">ACFPQ9_42140</name>
</gene>
<keyword evidence="3" id="KW-1185">Reference proteome</keyword>
<dbReference type="InterPro" id="IPR011008">
    <property type="entry name" value="Dimeric_a/b-barrel"/>
</dbReference>
<dbReference type="GO" id="GO:0004497">
    <property type="term" value="F:monooxygenase activity"/>
    <property type="evidence" value="ECO:0007669"/>
    <property type="project" value="UniProtKB-KW"/>
</dbReference>
<proteinExistence type="predicted"/>
<keyword evidence="2" id="KW-0503">Monooxygenase</keyword>
<dbReference type="EMBL" id="JBHSKM010000048">
    <property type="protein sequence ID" value="MFC5220429.1"/>
    <property type="molecule type" value="Genomic_DNA"/>
</dbReference>
<feature type="domain" description="ABM" evidence="1">
    <location>
        <begin position="10"/>
        <end position="102"/>
    </location>
</feature>
<dbReference type="Proteomes" id="UP001596263">
    <property type="component" value="Unassembled WGS sequence"/>
</dbReference>
<sequence length="114" mass="12684">MSVDDERGALRVLIYVRVGDDQDPAQVGKLVQAYHESSKALQGTPGMLRNELLRNLKEPVRFAVLSEWEDQLAFLKWEEGAHHKGQTAPIREFADPSPSGMPFAVYDVVAAYSA</sequence>
<dbReference type="RefSeq" id="WP_380865172.1">
    <property type="nucleotide sequence ID" value="NZ_JBHSKM010000048.1"/>
</dbReference>
<dbReference type="EC" id="1.14.-.-" evidence="2"/>
<protein>
    <submittedName>
        <fullName evidence="2">Antibiotic biosynthesis monooxygenase family protein</fullName>
        <ecNumber evidence="2">1.14.-.-</ecNumber>
    </submittedName>
</protein>